<dbReference type="Proteomes" id="UP000634136">
    <property type="component" value="Unassembled WGS sequence"/>
</dbReference>
<sequence length="116" mass="12859">MEGGSRFGEGGVHGLVGRGKRKRKTERRREKGVSVCGLRKRFGIWQRRRGRRKKIGGRGHSVLGLREEGYGLVGLRKQRGEERRGEEREGMVAHGLEGGGLGWASYGGGVVMEVWS</sequence>
<name>A0A834WI93_9FABA</name>
<accession>A0A834WI93</accession>
<evidence type="ECO:0000313" key="3">
    <source>
        <dbReference type="Proteomes" id="UP000634136"/>
    </source>
</evidence>
<keyword evidence="3" id="KW-1185">Reference proteome</keyword>
<evidence type="ECO:0000313" key="2">
    <source>
        <dbReference type="EMBL" id="KAF7821808.1"/>
    </source>
</evidence>
<feature type="region of interest" description="Disordered" evidence="1">
    <location>
        <begin position="1"/>
        <end position="32"/>
    </location>
</feature>
<protein>
    <submittedName>
        <fullName evidence="2">Uncharacterized protein</fullName>
    </submittedName>
</protein>
<dbReference type="EMBL" id="JAAIUW010000008">
    <property type="protein sequence ID" value="KAF7821808.1"/>
    <property type="molecule type" value="Genomic_DNA"/>
</dbReference>
<dbReference type="AlphaFoldDB" id="A0A834WI93"/>
<gene>
    <name evidence="2" type="ORF">G2W53_027263</name>
</gene>
<comment type="caution">
    <text evidence="2">The sequence shown here is derived from an EMBL/GenBank/DDBJ whole genome shotgun (WGS) entry which is preliminary data.</text>
</comment>
<evidence type="ECO:0000256" key="1">
    <source>
        <dbReference type="SAM" id="MobiDB-lite"/>
    </source>
</evidence>
<organism evidence="2 3">
    <name type="scientific">Senna tora</name>
    <dbReference type="NCBI Taxonomy" id="362788"/>
    <lineage>
        <taxon>Eukaryota</taxon>
        <taxon>Viridiplantae</taxon>
        <taxon>Streptophyta</taxon>
        <taxon>Embryophyta</taxon>
        <taxon>Tracheophyta</taxon>
        <taxon>Spermatophyta</taxon>
        <taxon>Magnoliopsida</taxon>
        <taxon>eudicotyledons</taxon>
        <taxon>Gunneridae</taxon>
        <taxon>Pentapetalae</taxon>
        <taxon>rosids</taxon>
        <taxon>fabids</taxon>
        <taxon>Fabales</taxon>
        <taxon>Fabaceae</taxon>
        <taxon>Caesalpinioideae</taxon>
        <taxon>Cassia clade</taxon>
        <taxon>Senna</taxon>
    </lineage>
</organism>
<reference evidence="2" key="1">
    <citation type="submission" date="2020-09" db="EMBL/GenBank/DDBJ databases">
        <title>Genome-Enabled Discovery of Anthraquinone Biosynthesis in Senna tora.</title>
        <authorList>
            <person name="Kang S.-H."/>
            <person name="Pandey R.P."/>
            <person name="Lee C.-M."/>
            <person name="Sim J.-S."/>
            <person name="Jeong J.-T."/>
            <person name="Choi B.-S."/>
            <person name="Jung M."/>
            <person name="Ginzburg D."/>
            <person name="Zhao K."/>
            <person name="Won S.Y."/>
            <person name="Oh T.-J."/>
            <person name="Yu Y."/>
            <person name="Kim N.-H."/>
            <person name="Lee O.R."/>
            <person name="Lee T.-H."/>
            <person name="Bashyal P."/>
            <person name="Kim T.-S."/>
            <person name="Lee W.-H."/>
            <person name="Kawkins C."/>
            <person name="Kim C.-K."/>
            <person name="Kim J.S."/>
            <person name="Ahn B.O."/>
            <person name="Rhee S.Y."/>
            <person name="Sohng J.K."/>
        </authorList>
    </citation>
    <scope>NUCLEOTIDE SEQUENCE</scope>
    <source>
        <tissue evidence="2">Leaf</tissue>
    </source>
</reference>
<feature type="compositionally biased region" description="Gly residues" evidence="1">
    <location>
        <begin position="1"/>
        <end position="17"/>
    </location>
</feature>
<proteinExistence type="predicted"/>